<dbReference type="Proteomes" id="UP000182190">
    <property type="component" value="Unassembled WGS sequence"/>
</dbReference>
<dbReference type="OrthoDB" id="9809379at2"/>
<proteinExistence type="inferred from homology"/>
<comment type="caution">
    <text evidence="6">The sequence shown here is derived from an EMBL/GenBank/DDBJ whole genome shotgun (WGS) entry which is preliminary data.</text>
</comment>
<dbReference type="SUPFAM" id="SSF52540">
    <property type="entry name" value="P-loop containing nucleoside triphosphate hydrolases"/>
    <property type="match status" value="1"/>
</dbReference>
<comment type="similarity">
    <text evidence="3">Belongs to the AAA ATPase family. Highly divergent.</text>
</comment>
<dbReference type="GO" id="GO:0016887">
    <property type="term" value="F:ATP hydrolysis activity"/>
    <property type="evidence" value="ECO:0007669"/>
    <property type="project" value="InterPro"/>
</dbReference>
<dbReference type="InterPro" id="IPR003593">
    <property type="entry name" value="AAA+_ATPase"/>
</dbReference>
<name>A0A7Z9BSM9_9CYAN</name>
<evidence type="ECO:0000256" key="2">
    <source>
        <dbReference type="ARBA" id="ARBA00022840"/>
    </source>
</evidence>
<evidence type="ECO:0000313" key="7">
    <source>
        <dbReference type="Proteomes" id="UP000182190"/>
    </source>
</evidence>
<feature type="domain" description="AAA+ ATPase" evidence="5">
    <location>
        <begin position="272"/>
        <end position="403"/>
    </location>
</feature>
<dbReference type="Pfam" id="PF00004">
    <property type="entry name" value="AAA"/>
    <property type="match status" value="1"/>
</dbReference>
<evidence type="ECO:0000313" key="6">
    <source>
        <dbReference type="EMBL" id="VXD16993.1"/>
    </source>
</evidence>
<dbReference type="InterPro" id="IPR003959">
    <property type="entry name" value="ATPase_AAA_core"/>
</dbReference>
<dbReference type="GO" id="GO:0005524">
    <property type="term" value="F:ATP binding"/>
    <property type="evidence" value="ECO:0007669"/>
    <property type="project" value="UniProtKB-KW"/>
</dbReference>
<gene>
    <name evidence="6" type="ORF">PL9631_250131</name>
</gene>
<dbReference type="RefSeq" id="WP_083616888.1">
    <property type="nucleotide sequence ID" value="NZ_LR734992.1"/>
</dbReference>
<accession>A0A7Z9BSM9</accession>
<keyword evidence="7" id="KW-1185">Reference proteome</keyword>
<keyword evidence="1" id="KW-0547">Nucleotide-binding</keyword>
<evidence type="ECO:0000256" key="1">
    <source>
        <dbReference type="ARBA" id="ARBA00022741"/>
    </source>
</evidence>
<keyword evidence="2" id="KW-0067">ATP-binding</keyword>
<organism evidence="6 7">
    <name type="scientific">Planktothrix paucivesiculata PCC 9631</name>
    <dbReference type="NCBI Taxonomy" id="671071"/>
    <lineage>
        <taxon>Bacteria</taxon>
        <taxon>Bacillati</taxon>
        <taxon>Cyanobacteriota</taxon>
        <taxon>Cyanophyceae</taxon>
        <taxon>Oscillatoriophycideae</taxon>
        <taxon>Oscillatoriales</taxon>
        <taxon>Microcoleaceae</taxon>
        <taxon>Planktothrix</taxon>
    </lineage>
</organism>
<dbReference type="PANTHER" id="PTHR42960:SF1">
    <property type="entry name" value="YCF46 PROTEIN"/>
    <property type="match status" value="1"/>
</dbReference>
<evidence type="ECO:0000256" key="3">
    <source>
        <dbReference type="ARBA" id="ARBA00038088"/>
    </source>
</evidence>
<dbReference type="GO" id="GO:0016853">
    <property type="term" value="F:isomerase activity"/>
    <property type="evidence" value="ECO:0007669"/>
    <property type="project" value="UniProtKB-KW"/>
</dbReference>
<dbReference type="InterPro" id="IPR027417">
    <property type="entry name" value="P-loop_NTPase"/>
</dbReference>
<dbReference type="PANTHER" id="PTHR42960">
    <property type="entry name" value="YCF46 PROTEIN"/>
    <property type="match status" value="1"/>
</dbReference>
<reference evidence="6" key="1">
    <citation type="submission" date="2019-10" db="EMBL/GenBank/DDBJ databases">
        <authorList>
            <consortium name="Genoscope - CEA"/>
            <person name="William W."/>
        </authorList>
    </citation>
    <scope>NUCLEOTIDE SEQUENCE [LARGE SCALE GENOMIC DNA]</scope>
    <source>
        <strain evidence="6">BBR_PRJEB10994</strain>
    </source>
</reference>
<dbReference type="InterPro" id="IPR052381">
    <property type="entry name" value="AAA_domain_protein"/>
</dbReference>
<dbReference type="EMBL" id="CZCS02000163">
    <property type="protein sequence ID" value="VXD16993.1"/>
    <property type="molecule type" value="Genomic_DNA"/>
</dbReference>
<dbReference type="Gene3D" id="3.40.50.300">
    <property type="entry name" value="P-loop containing nucleotide triphosphate hydrolases"/>
    <property type="match status" value="1"/>
</dbReference>
<evidence type="ECO:0000256" key="4">
    <source>
        <dbReference type="ARBA" id="ARBA00040480"/>
    </source>
</evidence>
<protein>
    <recommendedName>
        <fullName evidence="4">Uncharacterized AAA domain-containing protein ycf46</fullName>
    </recommendedName>
</protein>
<dbReference type="SMART" id="SM00382">
    <property type="entry name" value="AAA"/>
    <property type="match status" value="1"/>
</dbReference>
<sequence>MIYPFQNWLFLANRGIKIVGLEYCTTDRVRILTHFYEWGQNLQLPVLFWNCGYRCFQQVSCQDKGGCRLENTNLQANSDPLLDLLENQTEGIFIIEGILELSGADLTDKQREFQLVNAYYHLSENKHRQFWVLLENNINLPANLQPLIPVLKAPIADRIWVQQKVASFCHDTFSMLGKKDTAIQESLVRACLGLAQGEIELILQQSLAFTNSFEDLADWVLNYKVNKLQGRGLELISEPDVVQAGGLELLDEFLSKVASLLNPEAEKYGLRFPKGMILWGPPGTGKSLSAKLAAKKMGVPLLAADWGAIIGSLKPDLALRELLELAQALSPTILYWDDFDKGFAGWNSNTDGGVSRRLSGKLLTWMQEVQQPIYMVATVNRLGMLPPELIRRFDDIFFVDLPHEGAMYDIFNLHLQKYFLEFRNSSQSPWTDEEWRILLRDYRLCTPAEIGNAVKKCAEEIYYRNYQQGKQPEQLKITLEDLRQQRDQFTPALIRDEEQILAIRNQATYARPVAGVDVSKFAIPPQELFG</sequence>
<evidence type="ECO:0000259" key="5">
    <source>
        <dbReference type="SMART" id="SM00382"/>
    </source>
</evidence>
<keyword evidence="6" id="KW-0413">Isomerase</keyword>
<dbReference type="AlphaFoldDB" id="A0A7Z9BSM9"/>